<dbReference type="InterPro" id="IPR000182">
    <property type="entry name" value="GNAT_dom"/>
</dbReference>
<evidence type="ECO:0000313" key="5">
    <source>
        <dbReference type="EMBL" id="TLD72538.1"/>
    </source>
</evidence>
<keyword evidence="6" id="KW-1185">Reference proteome</keyword>
<organism evidence="5 6">
    <name type="scientific">Phragmitibacter flavus</name>
    <dbReference type="NCBI Taxonomy" id="2576071"/>
    <lineage>
        <taxon>Bacteria</taxon>
        <taxon>Pseudomonadati</taxon>
        <taxon>Verrucomicrobiota</taxon>
        <taxon>Verrucomicrobiia</taxon>
        <taxon>Verrucomicrobiales</taxon>
        <taxon>Verrucomicrobiaceae</taxon>
        <taxon>Phragmitibacter</taxon>
    </lineage>
</organism>
<keyword evidence="2" id="KW-0012">Acyltransferase</keyword>
<feature type="domain" description="N-acetyltransferase" evidence="4">
    <location>
        <begin position="10"/>
        <end position="157"/>
    </location>
</feature>
<dbReference type="Proteomes" id="UP000306196">
    <property type="component" value="Unassembled WGS sequence"/>
</dbReference>
<dbReference type="EMBL" id="VAUV01000001">
    <property type="protein sequence ID" value="TLD72538.1"/>
    <property type="molecule type" value="Genomic_DNA"/>
</dbReference>
<dbReference type="RefSeq" id="WP_138084162.1">
    <property type="nucleotide sequence ID" value="NZ_VAUV01000001.1"/>
</dbReference>
<dbReference type="GO" id="GO:0016747">
    <property type="term" value="F:acyltransferase activity, transferring groups other than amino-acyl groups"/>
    <property type="evidence" value="ECO:0007669"/>
    <property type="project" value="InterPro"/>
</dbReference>
<evidence type="ECO:0000256" key="1">
    <source>
        <dbReference type="ARBA" id="ARBA00022679"/>
    </source>
</evidence>
<dbReference type="AlphaFoldDB" id="A0A5R8KJN9"/>
<sequence length="181" mass="20065">MNNLSQPDRFAIRDYHPADWFAVCSVHDRARPDELSGSCDPRAFIPLADDQEDAPSFQRSKKFVATWGDEIVGFVGIDGAYLSWLYVDPSYYRRGIGRALLRFAVNLIGPYAWTVVLADNFRARSLYESEGFVIVRTSQGSNAGYPCTSLRLALSPSLSEYGTDPKPSDEIEGTKQAAPSS</sequence>
<dbReference type="PANTHER" id="PTHR43877">
    <property type="entry name" value="AMINOALKYLPHOSPHONATE N-ACETYLTRANSFERASE-RELATED-RELATED"/>
    <property type="match status" value="1"/>
</dbReference>
<dbReference type="OrthoDB" id="159497at2"/>
<dbReference type="CDD" id="cd04301">
    <property type="entry name" value="NAT_SF"/>
    <property type="match status" value="1"/>
</dbReference>
<accession>A0A5R8KJN9</accession>
<dbReference type="PANTHER" id="PTHR43877:SF1">
    <property type="entry name" value="ACETYLTRANSFERASE"/>
    <property type="match status" value="1"/>
</dbReference>
<gene>
    <name evidence="5" type="ORF">FEM03_00220</name>
</gene>
<name>A0A5R8KJN9_9BACT</name>
<evidence type="ECO:0000313" key="6">
    <source>
        <dbReference type="Proteomes" id="UP000306196"/>
    </source>
</evidence>
<keyword evidence="1 5" id="KW-0808">Transferase</keyword>
<feature type="region of interest" description="Disordered" evidence="3">
    <location>
        <begin position="158"/>
        <end position="181"/>
    </location>
</feature>
<dbReference type="InterPro" id="IPR016181">
    <property type="entry name" value="Acyl_CoA_acyltransferase"/>
</dbReference>
<reference evidence="5 6" key="1">
    <citation type="submission" date="2019-05" db="EMBL/GenBank/DDBJ databases">
        <title>Verrucobacter flavum gen. nov., sp. nov. a new member of the family Verrucomicrobiaceae.</title>
        <authorList>
            <person name="Szuroczki S."/>
            <person name="Abbaszade G."/>
            <person name="Szabo A."/>
            <person name="Felfoldi T."/>
            <person name="Schumann P."/>
            <person name="Boka K."/>
            <person name="Keki Z."/>
            <person name="Toumi M."/>
            <person name="Toth E."/>
        </authorList>
    </citation>
    <scope>NUCLEOTIDE SEQUENCE [LARGE SCALE GENOMIC DNA]</scope>
    <source>
        <strain evidence="5 6">MG-N-17</strain>
    </source>
</reference>
<evidence type="ECO:0000259" key="4">
    <source>
        <dbReference type="PROSITE" id="PS51186"/>
    </source>
</evidence>
<dbReference type="SUPFAM" id="SSF55729">
    <property type="entry name" value="Acyl-CoA N-acyltransferases (Nat)"/>
    <property type="match status" value="1"/>
</dbReference>
<dbReference type="Gene3D" id="3.40.630.30">
    <property type="match status" value="1"/>
</dbReference>
<evidence type="ECO:0000256" key="2">
    <source>
        <dbReference type="ARBA" id="ARBA00023315"/>
    </source>
</evidence>
<protein>
    <submittedName>
        <fullName evidence="5">GNAT family N-acetyltransferase</fullName>
    </submittedName>
</protein>
<dbReference type="InterPro" id="IPR050832">
    <property type="entry name" value="Bact_Acetyltransf"/>
</dbReference>
<comment type="caution">
    <text evidence="5">The sequence shown here is derived from an EMBL/GenBank/DDBJ whole genome shotgun (WGS) entry which is preliminary data.</text>
</comment>
<evidence type="ECO:0000256" key="3">
    <source>
        <dbReference type="SAM" id="MobiDB-lite"/>
    </source>
</evidence>
<dbReference type="PROSITE" id="PS51186">
    <property type="entry name" value="GNAT"/>
    <property type="match status" value="1"/>
</dbReference>
<proteinExistence type="predicted"/>
<dbReference type="Pfam" id="PF13508">
    <property type="entry name" value="Acetyltransf_7"/>
    <property type="match status" value="1"/>
</dbReference>